<proteinExistence type="predicted"/>
<reference evidence="1" key="2">
    <citation type="submission" date="2017-06" db="EMBL/GenBank/DDBJ databases">
        <title>WGS assembly of Brachypodium distachyon.</title>
        <authorList>
            <consortium name="The International Brachypodium Initiative"/>
            <person name="Lucas S."/>
            <person name="Harmon-Smith M."/>
            <person name="Lail K."/>
            <person name="Tice H."/>
            <person name="Grimwood J."/>
            <person name="Bruce D."/>
            <person name="Barry K."/>
            <person name="Shu S."/>
            <person name="Lindquist E."/>
            <person name="Wang M."/>
            <person name="Pitluck S."/>
            <person name="Vogel J.P."/>
            <person name="Garvin D.F."/>
            <person name="Mockler T.C."/>
            <person name="Schmutz J."/>
            <person name="Rokhsar D."/>
            <person name="Bevan M.W."/>
        </authorList>
    </citation>
    <scope>NUCLEOTIDE SEQUENCE</scope>
    <source>
        <strain evidence="1">Bd21</strain>
    </source>
</reference>
<keyword evidence="3" id="KW-1185">Reference proteome</keyword>
<dbReference type="AlphaFoldDB" id="A0A0Q3GDU8"/>
<dbReference type="OrthoDB" id="674685at2759"/>
<name>A0A0Q3GDU8_BRADI</name>
<gene>
    <name evidence="2" type="primary">LOC112271110</name>
    <name evidence="1" type="ORF">BRADI_2g43010v3</name>
</gene>
<reference evidence="1 2" key="1">
    <citation type="journal article" date="2010" name="Nature">
        <title>Genome sequencing and analysis of the model grass Brachypodium distachyon.</title>
        <authorList>
            <consortium name="International Brachypodium Initiative"/>
        </authorList>
    </citation>
    <scope>NUCLEOTIDE SEQUENCE [LARGE SCALE GENOMIC DNA]</scope>
    <source>
        <strain evidence="1">Bd21</strain>
        <strain evidence="2">cv. Bd21</strain>
    </source>
</reference>
<dbReference type="Proteomes" id="UP000008810">
    <property type="component" value="Chromosome 2"/>
</dbReference>
<dbReference type="EMBL" id="CM000881">
    <property type="protein sequence ID" value="KQK08645.1"/>
    <property type="molecule type" value="Genomic_DNA"/>
</dbReference>
<evidence type="ECO:0000313" key="3">
    <source>
        <dbReference type="Proteomes" id="UP000008810"/>
    </source>
</evidence>
<evidence type="ECO:0000313" key="1">
    <source>
        <dbReference type="EMBL" id="KQK08645.1"/>
    </source>
</evidence>
<dbReference type="Gramene" id="KQK08645">
    <property type="protein sequence ID" value="KQK08645"/>
    <property type="gene ID" value="BRADI_2g43010v3"/>
</dbReference>
<dbReference type="STRING" id="15368.A0A0Q3GDU8"/>
<organism evidence="1">
    <name type="scientific">Brachypodium distachyon</name>
    <name type="common">Purple false brome</name>
    <name type="synonym">Trachynia distachya</name>
    <dbReference type="NCBI Taxonomy" id="15368"/>
    <lineage>
        <taxon>Eukaryota</taxon>
        <taxon>Viridiplantae</taxon>
        <taxon>Streptophyta</taxon>
        <taxon>Embryophyta</taxon>
        <taxon>Tracheophyta</taxon>
        <taxon>Spermatophyta</taxon>
        <taxon>Magnoliopsida</taxon>
        <taxon>Liliopsida</taxon>
        <taxon>Poales</taxon>
        <taxon>Poaceae</taxon>
        <taxon>BOP clade</taxon>
        <taxon>Pooideae</taxon>
        <taxon>Stipodae</taxon>
        <taxon>Brachypodieae</taxon>
        <taxon>Brachypodium</taxon>
    </lineage>
</organism>
<sequence length="116" mass="12550">MANLLSKVSGAMAACARRVSRATRRLLRSRSIRKGKKEVKTSGADGEAVWHRSILLGQRCEPLNFSGAIHYDAQGRRLSQPRGGTASAKQQLQAATMLICLSADVVDEAITDGERN</sequence>
<dbReference type="PANTHER" id="PTHR33237">
    <property type="entry name" value="F2P16.13 PROTEIN-RELATED"/>
    <property type="match status" value="1"/>
</dbReference>
<dbReference type="PANTHER" id="PTHR33237:SF46">
    <property type="entry name" value="OS01G0606100 PROTEIN"/>
    <property type="match status" value="1"/>
</dbReference>
<reference evidence="2" key="3">
    <citation type="submission" date="2018-08" db="UniProtKB">
        <authorList>
            <consortium name="EnsemblPlants"/>
        </authorList>
    </citation>
    <scope>IDENTIFICATION</scope>
    <source>
        <strain evidence="2">cv. Bd21</strain>
    </source>
</reference>
<dbReference type="EnsemblPlants" id="KQK08645">
    <property type="protein sequence ID" value="KQK08645"/>
    <property type="gene ID" value="BRADI_2g43010v3"/>
</dbReference>
<protein>
    <submittedName>
        <fullName evidence="1 2">Uncharacterized protein</fullName>
    </submittedName>
</protein>
<dbReference type="RefSeq" id="XP_024315876.1">
    <property type="nucleotide sequence ID" value="XM_024460108.1"/>
</dbReference>
<dbReference type="ExpressionAtlas" id="A0A0Q3GDU8">
    <property type="expression patterns" value="baseline and differential"/>
</dbReference>
<evidence type="ECO:0000313" key="2">
    <source>
        <dbReference type="EnsemblPlants" id="KQK08645"/>
    </source>
</evidence>
<dbReference type="GeneID" id="112271110"/>
<accession>A0A0Q3GDU8</accession>